<dbReference type="PROSITE" id="PS50206">
    <property type="entry name" value="RHODANESE_3"/>
    <property type="match status" value="1"/>
</dbReference>
<keyword evidence="6" id="KW-0904">Protein phosphatase</keyword>
<dbReference type="PANTHER" id="PTHR10828:SF17">
    <property type="entry name" value="PROTEIN-TYROSINE-PHOSPHATASE"/>
    <property type="match status" value="1"/>
</dbReference>
<comment type="similarity">
    <text evidence="1">Belongs to the MPI phosphatase family.</text>
</comment>
<dbReference type="PRINTS" id="PR00716">
    <property type="entry name" value="MPIPHPHTASE"/>
</dbReference>
<organism evidence="11 12">
    <name type="scientific">Hamiltosporidium tvaerminnensis</name>
    <dbReference type="NCBI Taxonomy" id="1176355"/>
    <lineage>
        <taxon>Eukaryota</taxon>
        <taxon>Fungi</taxon>
        <taxon>Fungi incertae sedis</taxon>
        <taxon>Microsporidia</taxon>
        <taxon>Dubosqiidae</taxon>
        <taxon>Hamiltosporidium</taxon>
    </lineage>
</organism>
<evidence type="ECO:0000313" key="12">
    <source>
        <dbReference type="Proteomes" id="UP000292282"/>
    </source>
</evidence>
<evidence type="ECO:0000256" key="8">
    <source>
        <dbReference type="ARBA" id="ARBA00051722"/>
    </source>
</evidence>
<name>A0A4Q9LYW6_9MICR</name>
<evidence type="ECO:0000256" key="1">
    <source>
        <dbReference type="ARBA" id="ARBA00011065"/>
    </source>
</evidence>
<evidence type="ECO:0000256" key="2">
    <source>
        <dbReference type="ARBA" id="ARBA00013064"/>
    </source>
</evidence>
<evidence type="ECO:0000256" key="3">
    <source>
        <dbReference type="ARBA" id="ARBA00022618"/>
    </source>
</evidence>
<evidence type="ECO:0000256" key="4">
    <source>
        <dbReference type="ARBA" id="ARBA00022776"/>
    </source>
</evidence>
<dbReference type="InterPro" id="IPR036873">
    <property type="entry name" value="Rhodanese-like_dom_sf"/>
</dbReference>
<dbReference type="GO" id="GO:0004725">
    <property type="term" value="F:protein tyrosine phosphatase activity"/>
    <property type="evidence" value="ECO:0007669"/>
    <property type="project" value="UniProtKB-EC"/>
</dbReference>
<evidence type="ECO:0000256" key="5">
    <source>
        <dbReference type="ARBA" id="ARBA00022801"/>
    </source>
</evidence>
<keyword evidence="12" id="KW-1185">Reference proteome</keyword>
<comment type="caution">
    <text evidence="11">The sequence shown here is derived from an EMBL/GenBank/DDBJ whole genome shotgun (WGS) entry which is preliminary data.</text>
</comment>
<evidence type="ECO:0000256" key="7">
    <source>
        <dbReference type="ARBA" id="ARBA00023306"/>
    </source>
</evidence>
<dbReference type="GO" id="GO:0000086">
    <property type="term" value="P:G2/M transition of mitotic cell cycle"/>
    <property type="evidence" value="ECO:0007669"/>
    <property type="project" value="TreeGrafter"/>
</dbReference>
<dbReference type="STRING" id="1176355.A0A4Q9LYW6"/>
<keyword evidence="7" id="KW-0131">Cell cycle</keyword>
<dbReference type="GO" id="GO:0005634">
    <property type="term" value="C:nucleus"/>
    <property type="evidence" value="ECO:0007669"/>
    <property type="project" value="TreeGrafter"/>
</dbReference>
<keyword evidence="4" id="KW-0498">Mitosis</keyword>
<protein>
    <recommendedName>
        <fullName evidence="9">M-phase inducer phosphatase</fullName>
        <ecNumber evidence="2">3.1.3.48</ecNumber>
    </recommendedName>
</protein>
<reference evidence="11 12" key="1">
    <citation type="submission" date="2017-12" db="EMBL/GenBank/DDBJ databases">
        <authorList>
            <person name="Pombert J.-F."/>
            <person name="Haag K.L."/>
            <person name="Ebert D."/>
        </authorList>
    </citation>
    <scope>NUCLEOTIDE SEQUENCE [LARGE SCALE GENOMIC DNA]</scope>
    <source>
        <strain evidence="11">IL-G-3</strain>
    </source>
</reference>
<sequence>MKCNINRIEGSFTSTILSDMSETVEYNLCGKYSECEDFGFLESSEVFGVSGCNTSLRFKEDNIFDENNFEENKESFVFNETNFEEKINLEESIFERKKEFFVFNETNFEEKINLEESIFERKKESFVFNETNFEEKINLEESIFERKKESFVFNATNFEEKINLEESIFERKKESIVFNETNFEEKINLEESIFEKKKASLLFKKTNFDQKNILERKKEKSLIFNEKNIFSTQNNFTENEVEQQYNTPYNKCNRKDKNHLPDTSNSRVNISIKDKDITEESYYNDIKSNTLYLYDHINNTPVLSLTNNTINNTYNILINNTPVLSLNNNTHNIRINNTPINITHNILINNTPVLSLEYIFFTLLYNKTLLSYVDNYLKSKMDKNNNFLKNRNKPKMSVKMIETSSPDKIKRKKIVLSEKVLNLRPFTYHWSNSYKNMCKNNLRVFSAPSGPTLDSKLFKETEYFCKNKIDFYSSEIEISSDFEDSILKNKIDFNDCEIEISSDFEDSILKNKIDFNDCEIEKNFDFEDSILKNKIDFNDCETKTPYNYKNSIRKNIMEFNDCKAKASYNNNDCILKNNNFLNNSTKETFYERKNVKLQSCISKKRHLIDFWSLQETGEKHSLPTLGPGKCDSIQRISTEVVKKCVECKYNIKYKIIDCRFMYEYRGGHIQGAINANTTKQVDSLFSQYQGHILIFHCEYSSIRAPRLAKYLRNKDREVNKYPKLFFPEIYIMEGGYKNFYWNFKDFCEPKMYVPMGGNKVTNRIKCVRNKMGSE</sequence>
<dbReference type="InterPro" id="IPR001763">
    <property type="entry name" value="Rhodanese-like_dom"/>
</dbReference>
<dbReference type="Proteomes" id="UP000292282">
    <property type="component" value="Unassembled WGS sequence"/>
</dbReference>
<dbReference type="SMART" id="SM00450">
    <property type="entry name" value="RHOD"/>
    <property type="match status" value="1"/>
</dbReference>
<comment type="catalytic activity">
    <reaction evidence="8">
        <text>O-phospho-L-tyrosyl-[protein] + H2O = L-tyrosyl-[protein] + phosphate</text>
        <dbReference type="Rhea" id="RHEA:10684"/>
        <dbReference type="Rhea" id="RHEA-COMP:10136"/>
        <dbReference type="Rhea" id="RHEA-COMP:20101"/>
        <dbReference type="ChEBI" id="CHEBI:15377"/>
        <dbReference type="ChEBI" id="CHEBI:43474"/>
        <dbReference type="ChEBI" id="CHEBI:46858"/>
        <dbReference type="ChEBI" id="CHEBI:61978"/>
        <dbReference type="EC" id="3.1.3.48"/>
    </reaction>
</comment>
<dbReference type="EC" id="3.1.3.48" evidence="2"/>
<dbReference type="FunFam" id="3.40.250.10:FF:000021">
    <property type="entry name" value="M-phase inducer phosphatase cdc-25.2"/>
    <property type="match status" value="1"/>
</dbReference>
<dbReference type="Gene3D" id="3.40.250.10">
    <property type="entry name" value="Rhodanese-like domain"/>
    <property type="match status" value="1"/>
</dbReference>
<dbReference type="EMBL" id="PITK01000283">
    <property type="protein sequence ID" value="TBU17615.1"/>
    <property type="molecule type" value="Genomic_DNA"/>
</dbReference>
<dbReference type="Pfam" id="PF00581">
    <property type="entry name" value="Rhodanese"/>
    <property type="match status" value="1"/>
</dbReference>
<dbReference type="VEuPathDB" id="MicrosporidiaDB:CWI38_0283p0020"/>
<evidence type="ECO:0000313" key="11">
    <source>
        <dbReference type="EMBL" id="TBU17615.1"/>
    </source>
</evidence>
<dbReference type="PANTHER" id="PTHR10828">
    <property type="entry name" value="M-PHASE INDUCER PHOSPHATASE DUAL SPECIFICITY PHOSPHATASE CDC25"/>
    <property type="match status" value="1"/>
</dbReference>
<dbReference type="GO" id="GO:0005737">
    <property type="term" value="C:cytoplasm"/>
    <property type="evidence" value="ECO:0007669"/>
    <property type="project" value="TreeGrafter"/>
</dbReference>
<evidence type="ECO:0000256" key="9">
    <source>
        <dbReference type="ARBA" id="ARBA00067190"/>
    </source>
</evidence>
<proteinExistence type="inferred from homology"/>
<keyword evidence="5" id="KW-0378">Hydrolase</keyword>
<dbReference type="OrthoDB" id="26523at2759"/>
<evidence type="ECO:0000259" key="10">
    <source>
        <dbReference type="PROSITE" id="PS50206"/>
    </source>
</evidence>
<dbReference type="InterPro" id="IPR000751">
    <property type="entry name" value="MPI_Phosphatase"/>
</dbReference>
<dbReference type="GO" id="GO:0051301">
    <property type="term" value="P:cell division"/>
    <property type="evidence" value="ECO:0007669"/>
    <property type="project" value="UniProtKB-KW"/>
</dbReference>
<dbReference type="AlphaFoldDB" id="A0A4Q9LYW6"/>
<evidence type="ECO:0000256" key="6">
    <source>
        <dbReference type="ARBA" id="ARBA00022912"/>
    </source>
</evidence>
<gene>
    <name evidence="11" type="ORF">CWI38_0283p0020</name>
</gene>
<dbReference type="SUPFAM" id="SSF52821">
    <property type="entry name" value="Rhodanese/Cell cycle control phosphatase"/>
    <property type="match status" value="1"/>
</dbReference>
<accession>A0A4Q9LYW6</accession>
<dbReference type="GO" id="GO:0010971">
    <property type="term" value="P:positive regulation of G2/M transition of mitotic cell cycle"/>
    <property type="evidence" value="ECO:0007669"/>
    <property type="project" value="TreeGrafter"/>
</dbReference>
<dbReference type="GO" id="GO:0110032">
    <property type="term" value="P:positive regulation of G2/MI transition of meiotic cell cycle"/>
    <property type="evidence" value="ECO:0007669"/>
    <property type="project" value="TreeGrafter"/>
</dbReference>
<feature type="domain" description="Rhodanese" evidence="10">
    <location>
        <begin position="652"/>
        <end position="748"/>
    </location>
</feature>
<keyword evidence="3" id="KW-0132">Cell division</keyword>